<reference evidence="2" key="1">
    <citation type="submission" date="2023-03" db="EMBL/GenBank/DDBJ databases">
        <title>Massive genome expansion in bonnet fungi (Mycena s.s.) driven by repeated elements and novel gene families across ecological guilds.</title>
        <authorList>
            <consortium name="Lawrence Berkeley National Laboratory"/>
            <person name="Harder C.B."/>
            <person name="Miyauchi S."/>
            <person name="Viragh M."/>
            <person name="Kuo A."/>
            <person name="Thoen E."/>
            <person name="Andreopoulos B."/>
            <person name="Lu D."/>
            <person name="Skrede I."/>
            <person name="Drula E."/>
            <person name="Henrissat B."/>
            <person name="Morin E."/>
            <person name="Kohler A."/>
            <person name="Barry K."/>
            <person name="LaButti K."/>
            <person name="Morin E."/>
            <person name="Salamov A."/>
            <person name="Lipzen A."/>
            <person name="Mereny Z."/>
            <person name="Hegedus B."/>
            <person name="Baldrian P."/>
            <person name="Stursova M."/>
            <person name="Weitz H."/>
            <person name="Taylor A."/>
            <person name="Grigoriev I.V."/>
            <person name="Nagy L.G."/>
            <person name="Martin F."/>
            <person name="Kauserud H."/>
        </authorList>
    </citation>
    <scope>NUCLEOTIDE SEQUENCE</scope>
    <source>
        <strain evidence="2">CBHHK067</strain>
    </source>
</reference>
<dbReference type="Gene3D" id="1.20.1280.50">
    <property type="match status" value="1"/>
</dbReference>
<dbReference type="AlphaFoldDB" id="A0AAD7CDR0"/>
<accession>A0AAD7CDR0</accession>
<name>A0AAD7CDR0_MYCRO</name>
<evidence type="ECO:0000313" key="2">
    <source>
        <dbReference type="EMBL" id="KAJ7645814.1"/>
    </source>
</evidence>
<evidence type="ECO:0008006" key="4">
    <source>
        <dbReference type="Google" id="ProtNLM"/>
    </source>
</evidence>
<evidence type="ECO:0000256" key="1">
    <source>
        <dbReference type="SAM" id="MobiDB-lite"/>
    </source>
</evidence>
<protein>
    <recommendedName>
        <fullName evidence="4">F-box domain-containing protein</fullName>
    </recommendedName>
</protein>
<sequence>MGAALSKARKRRKNVSPTYRTGDVSGLLVHEHPGGSSNDNLAMEPRPAKLVATLASRPDPPHSSSFHEEMRSSSFTDAELLRDLRSKLVELDLGMRYAIRRALDSIFYPILTVPAEIMEEIFVFCLPDNGDDPLVPDPSVAPLVLLKVCKQWRSIALSTPRLWCSIRVNLRSQQFKRSLPLLECWLARARSRPLSVAVVYATFKESPSPDFLIQSLTRSSEQWQDIRLELPFKDLQRLHGIEGHIPLLRKLLIGPTDAYSAGMQGMRVAPITAFSDAPSLREVHLVTGYPFTIELPWAQLTKLQATSLSVCECLEILEASPALVHCFLSLRQSFDTAHAIRIPPLEHLEVLTLRPSGFHPDLLHCLTLPVLRELQFHVTSSASSADSLVKITSFLDRSAVTSCLKQIYFSGMLDLYGSGHLITDLIQNGTRIGPPPRRR</sequence>
<dbReference type="Proteomes" id="UP001221757">
    <property type="component" value="Unassembled WGS sequence"/>
</dbReference>
<dbReference type="EMBL" id="JARKIE010000391">
    <property type="protein sequence ID" value="KAJ7645814.1"/>
    <property type="molecule type" value="Genomic_DNA"/>
</dbReference>
<keyword evidence="3" id="KW-1185">Reference proteome</keyword>
<organism evidence="2 3">
    <name type="scientific">Mycena rosella</name>
    <name type="common">Pink bonnet</name>
    <name type="synonym">Agaricus rosellus</name>
    <dbReference type="NCBI Taxonomy" id="1033263"/>
    <lineage>
        <taxon>Eukaryota</taxon>
        <taxon>Fungi</taxon>
        <taxon>Dikarya</taxon>
        <taxon>Basidiomycota</taxon>
        <taxon>Agaricomycotina</taxon>
        <taxon>Agaricomycetes</taxon>
        <taxon>Agaricomycetidae</taxon>
        <taxon>Agaricales</taxon>
        <taxon>Marasmiineae</taxon>
        <taxon>Mycenaceae</taxon>
        <taxon>Mycena</taxon>
    </lineage>
</organism>
<gene>
    <name evidence="2" type="ORF">B0H17DRAFT_1103695</name>
</gene>
<evidence type="ECO:0000313" key="3">
    <source>
        <dbReference type="Proteomes" id="UP001221757"/>
    </source>
</evidence>
<feature type="region of interest" description="Disordered" evidence="1">
    <location>
        <begin position="1"/>
        <end position="42"/>
    </location>
</feature>
<comment type="caution">
    <text evidence="2">The sequence shown here is derived from an EMBL/GenBank/DDBJ whole genome shotgun (WGS) entry which is preliminary data.</text>
</comment>
<proteinExistence type="predicted"/>